<organism evidence="2">
    <name type="scientific">Guillardia theta (strain CCMP2712)</name>
    <name type="common">Cryptophyte</name>
    <dbReference type="NCBI Taxonomy" id="905079"/>
    <lineage>
        <taxon>Eukaryota</taxon>
        <taxon>Cryptophyceae</taxon>
        <taxon>Pyrenomonadales</taxon>
        <taxon>Geminigeraceae</taxon>
        <taxon>Guillardia</taxon>
    </lineage>
</organism>
<dbReference type="Proteomes" id="UP000011087">
    <property type="component" value="Unassembled WGS sequence"/>
</dbReference>
<gene>
    <name evidence="2" type="ORF">GUITHDRAFT_110291</name>
</gene>
<name>L1J6W5_GUITC</name>
<dbReference type="RefSeq" id="XP_005830819.1">
    <property type="nucleotide sequence ID" value="XM_005830762.1"/>
</dbReference>
<dbReference type="KEGG" id="gtt:GUITHDRAFT_110291"/>
<feature type="compositionally biased region" description="Basic and acidic residues" evidence="1">
    <location>
        <begin position="76"/>
        <end position="85"/>
    </location>
</feature>
<proteinExistence type="predicted"/>
<evidence type="ECO:0000313" key="2">
    <source>
        <dbReference type="EMBL" id="EKX43839.1"/>
    </source>
</evidence>
<reference evidence="4" key="2">
    <citation type="submission" date="2012-11" db="EMBL/GenBank/DDBJ databases">
        <authorList>
            <person name="Kuo A."/>
            <person name="Curtis B.A."/>
            <person name="Tanifuji G."/>
            <person name="Burki F."/>
            <person name="Gruber A."/>
            <person name="Irimia M."/>
            <person name="Maruyama S."/>
            <person name="Arias M.C."/>
            <person name="Ball S.G."/>
            <person name="Gile G.H."/>
            <person name="Hirakawa Y."/>
            <person name="Hopkins J.F."/>
            <person name="Rensing S.A."/>
            <person name="Schmutz J."/>
            <person name="Symeonidi A."/>
            <person name="Elias M."/>
            <person name="Eveleigh R.J."/>
            <person name="Herman E.K."/>
            <person name="Klute M.J."/>
            <person name="Nakayama T."/>
            <person name="Obornik M."/>
            <person name="Reyes-Prieto A."/>
            <person name="Armbrust E.V."/>
            <person name="Aves S.J."/>
            <person name="Beiko R.G."/>
            <person name="Coutinho P."/>
            <person name="Dacks J.B."/>
            <person name="Durnford D.G."/>
            <person name="Fast N.M."/>
            <person name="Green B.R."/>
            <person name="Grisdale C."/>
            <person name="Hempe F."/>
            <person name="Henrissat B."/>
            <person name="Hoppner M.P."/>
            <person name="Ishida K.-I."/>
            <person name="Kim E."/>
            <person name="Koreny L."/>
            <person name="Kroth P.G."/>
            <person name="Liu Y."/>
            <person name="Malik S.-B."/>
            <person name="Maier U.G."/>
            <person name="McRose D."/>
            <person name="Mock T."/>
            <person name="Neilson J.A."/>
            <person name="Onodera N.T."/>
            <person name="Poole A.M."/>
            <person name="Pritham E.J."/>
            <person name="Richards T.A."/>
            <person name="Rocap G."/>
            <person name="Roy S.W."/>
            <person name="Sarai C."/>
            <person name="Schaack S."/>
            <person name="Shirato S."/>
            <person name="Slamovits C.H."/>
            <person name="Spencer D.F."/>
            <person name="Suzuki S."/>
            <person name="Worden A.Z."/>
            <person name="Zauner S."/>
            <person name="Barry K."/>
            <person name="Bell C."/>
            <person name="Bharti A.K."/>
            <person name="Crow J.A."/>
            <person name="Grimwood J."/>
            <person name="Kramer R."/>
            <person name="Lindquist E."/>
            <person name="Lucas S."/>
            <person name="Salamov A."/>
            <person name="McFadden G.I."/>
            <person name="Lane C.E."/>
            <person name="Keeling P.J."/>
            <person name="Gray M.W."/>
            <person name="Grigoriev I.V."/>
            <person name="Archibald J.M."/>
        </authorList>
    </citation>
    <scope>NUCLEOTIDE SEQUENCE</scope>
    <source>
        <strain evidence="4">CCMP2712</strain>
    </source>
</reference>
<evidence type="ECO:0000313" key="3">
    <source>
        <dbReference type="EnsemblProtists" id="EKX43839"/>
    </source>
</evidence>
<feature type="region of interest" description="Disordered" evidence="1">
    <location>
        <begin position="76"/>
        <end position="106"/>
    </location>
</feature>
<sequence length="241" mass="28266">MGSALSDPTNEGRQELSDQFIETMQHRMAVLKRNRQEHLAGKIREKWQQDRSVWTVETMYKKLREGIDWIDEDRPSVAHGAEGEQVRVSPVLEARKGEKKSKPQAEKPSIVYLQPLEKQNAQAWEEYKYPAGGLGFDHIIRPVEYEKGHKAERDRNEDLFRSKASRTVDAYQRYYERRDVEIAKLYSVHVKTHRVRAGVSDPAEKKKISEFGAQEEEAKVAFHEERSFKDREIERLIEVMR</sequence>
<evidence type="ECO:0000313" key="4">
    <source>
        <dbReference type="Proteomes" id="UP000011087"/>
    </source>
</evidence>
<dbReference type="PaxDb" id="55529-EKX43839"/>
<dbReference type="AlphaFoldDB" id="L1J6W5"/>
<accession>L1J6W5</accession>
<keyword evidence="4" id="KW-1185">Reference proteome</keyword>
<feature type="compositionally biased region" description="Basic and acidic residues" evidence="1">
    <location>
        <begin position="93"/>
        <end position="105"/>
    </location>
</feature>
<reference evidence="2 4" key="1">
    <citation type="journal article" date="2012" name="Nature">
        <title>Algal genomes reveal evolutionary mosaicism and the fate of nucleomorphs.</title>
        <authorList>
            <consortium name="DOE Joint Genome Institute"/>
            <person name="Curtis B.A."/>
            <person name="Tanifuji G."/>
            <person name="Burki F."/>
            <person name="Gruber A."/>
            <person name="Irimia M."/>
            <person name="Maruyama S."/>
            <person name="Arias M.C."/>
            <person name="Ball S.G."/>
            <person name="Gile G.H."/>
            <person name="Hirakawa Y."/>
            <person name="Hopkins J.F."/>
            <person name="Kuo A."/>
            <person name="Rensing S.A."/>
            <person name="Schmutz J."/>
            <person name="Symeonidi A."/>
            <person name="Elias M."/>
            <person name="Eveleigh R.J."/>
            <person name="Herman E.K."/>
            <person name="Klute M.J."/>
            <person name="Nakayama T."/>
            <person name="Obornik M."/>
            <person name="Reyes-Prieto A."/>
            <person name="Armbrust E.V."/>
            <person name="Aves S.J."/>
            <person name="Beiko R.G."/>
            <person name="Coutinho P."/>
            <person name="Dacks J.B."/>
            <person name="Durnford D.G."/>
            <person name="Fast N.M."/>
            <person name="Green B.R."/>
            <person name="Grisdale C.J."/>
            <person name="Hempel F."/>
            <person name="Henrissat B."/>
            <person name="Hoppner M.P."/>
            <person name="Ishida K."/>
            <person name="Kim E."/>
            <person name="Koreny L."/>
            <person name="Kroth P.G."/>
            <person name="Liu Y."/>
            <person name="Malik S.B."/>
            <person name="Maier U.G."/>
            <person name="McRose D."/>
            <person name="Mock T."/>
            <person name="Neilson J.A."/>
            <person name="Onodera N.T."/>
            <person name="Poole A.M."/>
            <person name="Pritham E.J."/>
            <person name="Richards T.A."/>
            <person name="Rocap G."/>
            <person name="Roy S.W."/>
            <person name="Sarai C."/>
            <person name="Schaack S."/>
            <person name="Shirato S."/>
            <person name="Slamovits C.H."/>
            <person name="Spencer D.F."/>
            <person name="Suzuki S."/>
            <person name="Worden A.Z."/>
            <person name="Zauner S."/>
            <person name="Barry K."/>
            <person name="Bell C."/>
            <person name="Bharti A.K."/>
            <person name="Crow J.A."/>
            <person name="Grimwood J."/>
            <person name="Kramer R."/>
            <person name="Lindquist E."/>
            <person name="Lucas S."/>
            <person name="Salamov A."/>
            <person name="McFadden G.I."/>
            <person name="Lane C.E."/>
            <person name="Keeling P.J."/>
            <person name="Gray M.W."/>
            <person name="Grigoriev I.V."/>
            <person name="Archibald J.M."/>
        </authorList>
    </citation>
    <scope>NUCLEOTIDE SEQUENCE</scope>
    <source>
        <strain evidence="2 4">CCMP2712</strain>
    </source>
</reference>
<dbReference type="GeneID" id="17300423"/>
<dbReference type="EnsemblProtists" id="EKX43839">
    <property type="protein sequence ID" value="EKX43839"/>
    <property type="gene ID" value="GUITHDRAFT_110291"/>
</dbReference>
<dbReference type="HOGENOM" id="CLU_1153559_0_0_1"/>
<evidence type="ECO:0000256" key="1">
    <source>
        <dbReference type="SAM" id="MobiDB-lite"/>
    </source>
</evidence>
<protein>
    <submittedName>
        <fullName evidence="2 3">Uncharacterized protein</fullName>
    </submittedName>
</protein>
<reference evidence="3" key="3">
    <citation type="submission" date="2015-06" db="UniProtKB">
        <authorList>
            <consortium name="EnsemblProtists"/>
        </authorList>
    </citation>
    <scope>IDENTIFICATION</scope>
</reference>
<dbReference type="EMBL" id="JH993008">
    <property type="protein sequence ID" value="EKX43839.1"/>
    <property type="molecule type" value="Genomic_DNA"/>
</dbReference>